<dbReference type="AlphaFoldDB" id="A0A9R0IPI9"/>
<dbReference type="PANTHER" id="PTHR46033">
    <property type="entry name" value="PROTEIN MAIN-LIKE 2"/>
    <property type="match status" value="1"/>
</dbReference>
<name>A0A9R0IPI9_SPIOL</name>
<feature type="chain" id="PRO_5040255707" evidence="1">
    <location>
        <begin position="22"/>
        <end position="317"/>
    </location>
</feature>
<protein>
    <submittedName>
        <fullName evidence="4">Protein MAINTENANCE OF MERISTEMS-like isoform X1</fullName>
    </submittedName>
</protein>
<sequence>MVDRTPDTSLVGWMFLMLGTSLFVDKSGSRIRPSRILELKDGGVDSVTQYSWGAATLAFLYRQLGVASRDGSQGISGCLTLLQAWIYEYFSTFRPHTSRLTFEPGTARACMWSIRQERRSLVRLQSFRTSIDQLTSIEVTWLPYGPDLALTVPRTTLCGWLRYRDIIEPYMPDRVLRQLGYMQVIPSPILRPEFAYRPFDSIGYEVVFPVASTESAWHMFPRGFRLVLSEFQRAELDPSTYSSGYLPWLCRNSHRHVANMDHAGVFSDRTNAPYWMERCIRVVQPWMDARDIMPTEETRAAVDDVEKIISDWNLFAK</sequence>
<dbReference type="GO" id="GO:0010073">
    <property type="term" value="P:meristem maintenance"/>
    <property type="evidence" value="ECO:0007669"/>
    <property type="project" value="InterPro"/>
</dbReference>
<gene>
    <name evidence="4" type="primary">LOC110792419</name>
</gene>
<dbReference type="GeneID" id="110792419"/>
<keyword evidence="3" id="KW-1185">Reference proteome</keyword>
<dbReference type="KEGG" id="soe:110792419"/>
<feature type="signal peptide" evidence="1">
    <location>
        <begin position="1"/>
        <end position="21"/>
    </location>
</feature>
<reference evidence="3" key="1">
    <citation type="journal article" date="2021" name="Nat. Commun.">
        <title>Genomic analyses provide insights into spinach domestication and the genetic basis of agronomic traits.</title>
        <authorList>
            <person name="Cai X."/>
            <person name="Sun X."/>
            <person name="Xu C."/>
            <person name="Sun H."/>
            <person name="Wang X."/>
            <person name="Ge C."/>
            <person name="Zhang Z."/>
            <person name="Wang Q."/>
            <person name="Fei Z."/>
            <person name="Jiao C."/>
            <person name="Wang Q."/>
        </authorList>
    </citation>
    <scope>NUCLEOTIDE SEQUENCE [LARGE SCALE GENOMIC DNA]</scope>
    <source>
        <strain evidence="3">cv. Varoflay</strain>
    </source>
</reference>
<dbReference type="Pfam" id="PF10536">
    <property type="entry name" value="PMD"/>
    <property type="match status" value="1"/>
</dbReference>
<dbReference type="Proteomes" id="UP000813463">
    <property type="component" value="Chromosome 3"/>
</dbReference>
<evidence type="ECO:0000313" key="3">
    <source>
        <dbReference type="Proteomes" id="UP000813463"/>
    </source>
</evidence>
<dbReference type="OrthoDB" id="1412882at2759"/>
<proteinExistence type="predicted"/>
<dbReference type="RefSeq" id="XP_021852916.1">
    <property type="nucleotide sequence ID" value="XM_021997224.2"/>
</dbReference>
<organism evidence="3 4">
    <name type="scientific">Spinacia oleracea</name>
    <name type="common">Spinach</name>
    <dbReference type="NCBI Taxonomy" id="3562"/>
    <lineage>
        <taxon>Eukaryota</taxon>
        <taxon>Viridiplantae</taxon>
        <taxon>Streptophyta</taxon>
        <taxon>Embryophyta</taxon>
        <taxon>Tracheophyta</taxon>
        <taxon>Spermatophyta</taxon>
        <taxon>Magnoliopsida</taxon>
        <taxon>eudicotyledons</taxon>
        <taxon>Gunneridae</taxon>
        <taxon>Pentapetalae</taxon>
        <taxon>Caryophyllales</taxon>
        <taxon>Chenopodiaceae</taxon>
        <taxon>Chenopodioideae</taxon>
        <taxon>Anserineae</taxon>
        <taxon>Spinacia</taxon>
    </lineage>
</organism>
<dbReference type="PANTHER" id="PTHR46033:SF8">
    <property type="entry name" value="PROTEIN MAINTENANCE OF MERISTEMS-LIKE"/>
    <property type="match status" value="1"/>
</dbReference>
<reference evidence="4" key="2">
    <citation type="submission" date="2025-08" db="UniProtKB">
        <authorList>
            <consortium name="RefSeq"/>
        </authorList>
    </citation>
    <scope>IDENTIFICATION</scope>
    <source>
        <tissue evidence="4">Leaf</tissue>
    </source>
</reference>
<evidence type="ECO:0000256" key="1">
    <source>
        <dbReference type="SAM" id="SignalP"/>
    </source>
</evidence>
<dbReference type="InterPro" id="IPR044824">
    <property type="entry name" value="MAIN-like"/>
</dbReference>
<dbReference type="InterPro" id="IPR019557">
    <property type="entry name" value="AminoTfrase-like_pln_mobile"/>
</dbReference>
<feature type="domain" description="Aminotransferase-like plant mobile" evidence="2">
    <location>
        <begin position="12"/>
        <end position="196"/>
    </location>
</feature>
<keyword evidence="1" id="KW-0732">Signal</keyword>
<evidence type="ECO:0000313" key="4">
    <source>
        <dbReference type="RefSeq" id="XP_021852916.1"/>
    </source>
</evidence>
<evidence type="ECO:0000259" key="2">
    <source>
        <dbReference type="Pfam" id="PF10536"/>
    </source>
</evidence>
<accession>A0A9R0IPI9</accession>